<accession>A0A834VYG0</accession>
<evidence type="ECO:0000313" key="2">
    <source>
        <dbReference type="EMBL" id="KAF7800990.1"/>
    </source>
</evidence>
<comment type="caution">
    <text evidence="2">The sequence shown here is derived from an EMBL/GenBank/DDBJ whole genome shotgun (WGS) entry which is preliminary data.</text>
</comment>
<dbReference type="AlphaFoldDB" id="A0A834VYG0"/>
<sequence>MSRGDEPHSLERSLSNGRTQAVVEMSRGDEPFLLRLFRRKD</sequence>
<reference evidence="2" key="1">
    <citation type="submission" date="2020-09" db="EMBL/GenBank/DDBJ databases">
        <title>Genome-Enabled Discovery of Anthraquinone Biosynthesis in Senna tora.</title>
        <authorList>
            <person name="Kang S.-H."/>
            <person name="Pandey R.P."/>
            <person name="Lee C.-M."/>
            <person name="Sim J.-S."/>
            <person name="Jeong J.-T."/>
            <person name="Choi B.-S."/>
            <person name="Jung M."/>
            <person name="Ginzburg D."/>
            <person name="Zhao K."/>
            <person name="Won S.Y."/>
            <person name="Oh T.-J."/>
            <person name="Yu Y."/>
            <person name="Kim N.-H."/>
            <person name="Lee O.R."/>
            <person name="Lee T.-H."/>
            <person name="Bashyal P."/>
            <person name="Kim T.-S."/>
            <person name="Lee W.-H."/>
            <person name="Kawkins C."/>
            <person name="Kim C.-K."/>
            <person name="Kim J.S."/>
            <person name="Ahn B.O."/>
            <person name="Rhee S.Y."/>
            <person name="Sohng J.K."/>
        </authorList>
    </citation>
    <scope>NUCLEOTIDE SEQUENCE</scope>
    <source>
        <tissue evidence="2">Leaf</tissue>
    </source>
</reference>
<gene>
    <name evidence="2" type="ORF">G2W53_044509</name>
</gene>
<proteinExistence type="predicted"/>
<dbReference type="EMBL" id="JAAIUW010000058">
    <property type="protein sequence ID" value="KAF7800990.1"/>
    <property type="molecule type" value="Genomic_DNA"/>
</dbReference>
<keyword evidence="3" id="KW-1185">Reference proteome</keyword>
<evidence type="ECO:0000313" key="3">
    <source>
        <dbReference type="Proteomes" id="UP000634136"/>
    </source>
</evidence>
<dbReference type="Proteomes" id="UP000634136">
    <property type="component" value="Unassembled WGS sequence"/>
</dbReference>
<evidence type="ECO:0000256" key="1">
    <source>
        <dbReference type="SAM" id="MobiDB-lite"/>
    </source>
</evidence>
<organism evidence="2 3">
    <name type="scientific">Senna tora</name>
    <dbReference type="NCBI Taxonomy" id="362788"/>
    <lineage>
        <taxon>Eukaryota</taxon>
        <taxon>Viridiplantae</taxon>
        <taxon>Streptophyta</taxon>
        <taxon>Embryophyta</taxon>
        <taxon>Tracheophyta</taxon>
        <taxon>Spermatophyta</taxon>
        <taxon>Magnoliopsida</taxon>
        <taxon>eudicotyledons</taxon>
        <taxon>Gunneridae</taxon>
        <taxon>Pentapetalae</taxon>
        <taxon>rosids</taxon>
        <taxon>fabids</taxon>
        <taxon>Fabales</taxon>
        <taxon>Fabaceae</taxon>
        <taxon>Caesalpinioideae</taxon>
        <taxon>Cassia clade</taxon>
        <taxon>Senna</taxon>
    </lineage>
</organism>
<name>A0A834VYG0_9FABA</name>
<feature type="compositionally biased region" description="Basic and acidic residues" evidence="1">
    <location>
        <begin position="1"/>
        <end position="11"/>
    </location>
</feature>
<protein>
    <submittedName>
        <fullName evidence="2">Uncharacterized protein</fullName>
    </submittedName>
</protein>
<feature type="region of interest" description="Disordered" evidence="1">
    <location>
        <begin position="1"/>
        <end position="25"/>
    </location>
</feature>